<accession>A0A1B9EA74</accession>
<dbReference type="RefSeq" id="WP_066330854.1">
    <property type="nucleotide sequence ID" value="NZ_CP017688.1"/>
</dbReference>
<organism evidence="2 3">
    <name type="scientific">Flavobacterium crassostreae</name>
    <dbReference type="NCBI Taxonomy" id="1763534"/>
    <lineage>
        <taxon>Bacteria</taxon>
        <taxon>Pseudomonadati</taxon>
        <taxon>Bacteroidota</taxon>
        <taxon>Flavobacteriia</taxon>
        <taxon>Flavobacteriales</taxon>
        <taxon>Flavobacteriaceae</taxon>
        <taxon>Flavobacterium</taxon>
    </lineage>
</organism>
<evidence type="ECO:0000259" key="1">
    <source>
        <dbReference type="SMART" id="SM00400"/>
    </source>
</evidence>
<proteinExistence type="predicted"/>
<dbReference type="SMART" id="SM00400">
    <property type="entry name" value="ZnF_CHCC"/>
    <property type="match status" value="1"/>
</dbReference>
<comment type="caution">
    <text evidence="2">The sequence shown here is derived from an EMBL/GenBank/DDBJ whole genome shotgun (WGS) entry which is preliminary data.</text>
</comment>
<dbReference type="Proteomes" id="UP000093510">
    <property type="component" value="Unassembled WGS sequence"/>
</dbReference>
<name>A0A1B9EA74_9FLAO</name>
<dbReference type="Gene3D" id="3.90.580.10">
    <property type="entry name" value="Zinc finger, CHC2-type domain"/>
    <property type="match status" value="1"/>
</dbReference>
<dbReference type="GO" id="GO:0003677">
    <property type="term" value="F:DNA binding"/>
    <property type="evidence" value="ECO:0007669"/>
    <property type="project" value="InterPro"/>
</dbReference>
<dbReference type="Gene3D" id="3.40.1360.10">
    <property type="match status" value="1"/>
</dbReference>
<sequence>MNTTQAREIPIEKVLQNLGCEPTKTNDNDSWYLSPFRIEKTASFKLNKKLNRWYDYGEQNGGNVIDFVILKFGFSVTEALDYLKKFETFFSFQKQISEVVDIKNENSPTIIKIIPVQHSALIEYLNQRGITKFRSVKQLKEIHYTIQEKKYFALSFENNSGGFEVRNKYAKLCLNKKDSTTILNNGTTIRVFEGFFDFLSFNVFENLVIDKADYLILNSVALLNKNTAILSNYTAIELYLDNDEAGDKYTSLILNQFSTAQDCRTIYNGFKDLNEYHMSACLKEDSI</sequence>
<feature type="domain" description="Zinc finger CHC2-type" evidence="1">
    <location>
        <begin position="33"/>
        <end position="84"/>
    </location>
</feature>
<protein>
    <recommendedName>
        <fullName evidence="1">Zinc finger CHC2-type domain-containing protein</fullName>
    </recommendedName>
</protein>
<dbReference type="GO" id="GO:0006260">
    <property type="term" value="P:DNA replication"/>
    <property type="evidence" value="ECO:0007669"/>
    <property type="project" value="InterPro"/>
</dbReference>
<gene>
    <name evidence="2" type="ORF">LPBF_00210</name>
</gene>
<dbReference type="SUPFAM" id="SSF57783">
    <property type="entry name" value="Zinc beta-ribbon"/>
    <property type="match status" value="1"/>
</dbReference>
<evidence type="ECO:0000313" key="2">
    <source>
        <dbReference type="EMBL" id="OCB78843.1"/>
    </source>
</evidence>
<dbReference type="AlphaFoldDB" id="A0A1B9EA74"/>
<dbReference type="SUPFAM" id="SSF56731">
    <property type="entry name" value="DNA primase core"/>
    <property type="match status" value="1"/>
</dbReference>
<dbReference type="Pfam" id="PF13155">
    <property type="entry name" value="Toprim_2"/>
    <property type="match status" value="1"/>
</dbReference>
<dbReference type="GO" id="GO:0008270">
    <property type="term" value="F:zinc ion binding"/>
    <property type="evidence" value="ECO:0007669"/>
    <property type="project" value="InterPro"/>
</dbReference>
<dbReference type="STRING" id="1763534.GCA_001831475_01934"/>
<dbReference type="InterPro" id="IPR036977">
    <property type="entry name" value="DNA_primase_Znf_CHC2"/>
</dbReference>
<evidence type="ECO:0000313" key="3">
    <source>
        <dbReference type="Proteomes" id="UP000093510"/>
    </source>
</evidence>
<dbReference type="InterPro" id="IPR002694">
    <property type="entry name" value="Znf_CHC2"/>
</dbReference>
<keyword evidence="3" id="KW-1185">Reference proteome</keyword>
<dbReference type="EMBL" id="LVEP01000001">
    <property type="protein sequence ID" value="OCB78843.1"/>
    <property type="molecule type" value="Genomic_DNA"/>
</dbReference>
<dbReference type="Pfam" id="PF01807">
    <property type="entry name" value="Zn_ribbon_DnaG"/>
    <property type="match status" value="1"/>
</dbReference>
<dbReference type="GO" id="GO:0003899">
    <property type="term" value="F:DNA-directed RNA polymerase activity"/>
    <property type="evidence" value="ECO:0007669"/>
    <property type="project" value="InterPro"/>
</dbReference>
<dbReference type="OrthoDB" id="8536512at2"/>
<reference evidence="2 3" key="1">
    <citation type="submission" date="2016-03" db="EMBL/GenBank/DDBJ databases">
        <authorList>
            <person name="Ploux O."/>
        </authorList>
    </citation>
    <scope>NUCLEOTIDE SEQUENCE [LARGE SCALE GENOMIC DNA]</scope>
    <source>
        <strain evidence="2 3">LPB0076</strain>
    </source>
</reference>